<name>A0A2H3JN42_WOLCO</name>
<feature type="compositionally biased region" description="Polar residues" evidence="2">
    <location>
        <begin position="113"/>
        <end position="126"/>
    </location>
</feature>
<dbReference type="OrthoDB" id="2756360at2759"/>
<feature type="coiled-coil region" evidence="1">
    <location>
        <begin position="207"/>
        <end position="262"/>
    </location>
</feature>
<proteinExistence type="predicted"/>
<evidence type="ECO:0000256" key="2">
    <source>
        <dbReference type="SAM" id="MobiDB-lite"/>
    </source>
</evidence>
<protein>
    <submittedName>
        <fullName evidence="3">Uncharacterized protein</fullName>
    </submittedName>
</protein>
<reference evidence="3 4" key="1">
    <citation type="journal article" date="2012" name="Science">
        <title>The Paleozoic origin of enzymatic lignin decomposition reconstructed from 31 fungal genomes.</title>
        <authorList>
            <person name="Floudas D."/>
            <person name="Binder M."/>
            <person name="Riley R."/>
            <person name="Barry K."/>
            <person name="Blanchette R.A."/>
            <person name="Henrissat B."/>
            <person name="Martinez A.T."/>
            <person name="Otillar R."/>
            <person name="Spatafora J.W."/>
            <person name="Yadav J.S."/>
            <person name="Aerts A."/>
            <person name="Benoit I."/>
            <person name="Boyd A."/>
            <person name="Carlson A."/>
            <person name="Copeland A."/>
            <person name="Coutinho P.M."/>
            <person name="de Vries R.P."/>
            <person name="Ferreira P."/>
            <person name="Findley K."/>
            <person name="Foster B."/>
            <person name="Gaskell J."/>
            <person name="Glotzer D."/>
            <person name="Gorecki P."/>
            <person name="Heitman J."/>
            <person name="Hesse C."/>
            <person name="Hori C."/>
            <person name="Igarashi K."/>
            <person name="Jurgens J.A."/>
            <person name="Kallen N."/>
            <person name="Kersten P."/>
            <person name="Kohler A."/>
            <person name="Kuees U."/>
            <person name="Kumar T.K.A."/>
            <person name="Kuo A."/>
            <person name="LaButti K."/>
            <person name="Larrondo L.F."/>
            <person name="Lindquist E."/>
            <person name="Ling A."/>
            <person name="Lombard V."/>
            <person name="Lucas S."/>
            <person name="Lundell T."/>
            <person name="Martin R."/>
            <person name="McLaughlin D.J."/>
            <person name="Morgenstern I."/>
            <person name="Morin E."/>
            <person name="Murat C."/>
            <person name="Nagy L.G."/>
            <person name="Nolan M."/>
            <person name="Ohm R.A."/>
            <person name="Patyshakuliyeva A."/>
            <person name="Rokas A."/>
            <person name="Ruiz-Duenas F.J."/>
            <person name="Sabat G."/>
            <person name="Salamov A."/>
            <person name="Samejima M."/>
            <person name="Schmutz J."/>
            <person name="Slot J.C."/>
            <person name="St John F."/>
            <person name="Stenlid J."/>
            <person name="Sun H."/>
            <person name="Sun S."/>
            <person name="Syed K."/>
            <person name="Tsang A."/>
            <person name="Wiebenga A."/>
            <person name="Young D."/>
            <person name="Pisabarro A."/>
            <person name="Eastwood D.C."/>
            <person name="Martin F."/>
            <person name="Cullen D."/>
            <person name="Grigoriev I.V."/>
            <person name="Hibbett D.S."/>
        </authorList>
    </citation>
    <scope>NUCLEOTIDE SEQUENCE [LARGE SCALE GENOMIC DNA]</scope>
    <source>
        <strain evidence="3 4">MD-104</strain>
    </source>
</reference>
<accession>A0A2H3JN42</accession>
<evidence type="ECO:0000313" key="3">
    <source>
        <dbReference type="EMBL" id="PCH43596.1"/>
    </source>
</evidence>
<dbReference type="AlphaFoldDB" id="A0A2H3JN42"/>
<organism evidence="3 4">
    <name type="scientific">Wolfiporia cocos (strain MD-104)</name>
    <name type="common">Brown rot fungus</name>
    <dbReference type="NCBI Taxonomy" id="742152"/>
    <lineage>
        <taxon>Eukaryota</taxon>
        <taxon>Fungi</taxon>
        <taxon>Dikarya</taxon>
        <taxon>Basidiomycota</taxon>
        <taxon>Agaricomycotina</taxon>
        <taxon>Agaricomycetes</taxon>
        <taxon>Polyporales</taxon>
        <taxon>Phaeolaceae</taxon>
        <taxon>Wolfiporia</taxon>
    </lineage>
</organism>
<feature type="region of interest" description="Disordered" evidence="2">
    <location>
        <begin position="102"/>
        <end position="126"/>
    </location>
</feature>
<gene>
    <name evidence="3" type="ORF">WOLCODRAFT_164569</name>
</gene>
<feature type="coiled-coil region" evidence="1">
    <location>
        <begin position="53"/>
        <end position="94"/>
    </location>
</feature>
<dbReference type="EMBL" id="KB468146">
    <property type="protein sequence ID" value="PCH43596.1"/>
    <property type="molecule type" value="Genomic_DNA"/>
</dbReference>
<evidence type="ECO:0000313" key="4">
    <source>
        <dbReference type="Proteomes" id="UP000218811"/>
    </source>
</evidence>
<keyword evidence="4" id="KW-1185">Reference proteome</keyword>
<sequence length="534" mass="58255">MFSLPSDANFSSDSEDTLASNTGLLSELAERLAVAAKRSILLETGQMELNDSLQQARNECSHARAAIHSLENLVEELRARCASVEAQCASVENVIASKSWRPWTFESPPPSATEEQSCSDSENYSPISCYSPDGSDGLIVSHDQIEGRSASSSEEDAQSDSGQDNMREHIASLLAFARASARQTAEMSSGTKSALQARALRELADYASRLQAETAGKMAQIQQLETELTAAKSSHLRLGTEVDEARRRIAELETKSSEKVNSKVYPGISPNPCLRPPVSLRYPSALADRLALSTCCPIIDFINAIRAAGDMLRAAPITAVVSYRVVDPDDRHYKIRLGPLSHHFILLAVHIPDLARASSIRIDYGPDVHYITFSDNWPELRAGAAEIGRLDKRNQPIQMGPSLAGLASLLEIVHSRFCVTNILSQNCFWFTETILFAMARKFSSHWLGGRVAPVALQRYAGGELLEEALRATSTDAEGLLIHGPVLKLVGRNFLGVTRTMQLLLTASQLLDTAPHDIEVDCIVQAWNQEVTASS</sequence>
<evidence type="ECO:0000256" key="1">
    <source>
        <dbReference type="SAM" id="Coils"/>
    </source>
</evidence>
<dbReference type="Proteomes" id="UP000218811">
    <property type="component" value="Unassembled WGS sequence"/>
</dbReference>
<keyword evidence="1" id="KW-0175">Coiled coil</keyword>